<dbReference type="InterPro" id="IPR023996">
    <property type="entry name" value="TonB-dep_OMP_SusC/RagA"/>
</dbReference>
<proteinExistence type="inferred from homology"/>
<keyword evidence="3 10" id="KW-1134">Transmembrane beta strand</keyword>
<protein>
    <submittedName>
        <fullName evidence="15">SusC/RagA family TonB-linked outer membrane protein</fullName>
    </submittedName>
</protein>
<evidence type="ECO:0000256" key="5">
    <source>
        <dbReference type="ARBA" id="ARBA00022729"/>
    </source>
</evidence>
<dbReference type="EMBL" id="JBHLWO010000008">
    <property type="protein sequence ID" value="MFC0321930.1"/>
    <property type="molecule type" value="Genomic_DNA"/>
</dbReference>
<evidence type="ECO:0000256" key="7">
    <source>
        <dbReference type="ARBA" id="ARBA00023136"/>
    </source>
</evidence>
<evidence type="ECO:0000256" key="9">
    <source>
        <dbReference type="ARBA" id="ARBA00023237"/>
    </source>
</evidence>
<dbReference type="Gene3D" id="2.40.170.20">
    <property type="entry name" value="TonB-dependent receptor, beta-barrel domain"/>
    <property type="match status" value="1"/>
</dbReference>
<evidence type="ECO:0000259" key="13">
    <source>
        <dbReference type="Pfam" id="PF00593"/>
    </source>
</evidence>
<evidence type="ECO:0000256" key="3">
    <source>
        <dbReference type="ARBA" id="ARBA00022452"/>
    </source>
</evidence>
<dbReference type="InterPro" id="IPR000531">
    <property type="entry name" value="Beta-barrel_TonB"/>
</dbReference>
<dbReference type="PROSITE" id="PS52016">
    <property type="entry name" value="TONB_DEPENDENT_REC_3"/>
    <property type="match status" value="1"/>
</dbReference>
<reference evidence="15 16" key="1">
    <citation type="submission" date="2024-09" db="EMBL/GenBank/DDBJ databases">
        <authorList>
            <person name="Sun Q."/>
            <person name="Mori K."/>
        </authorList>
    </citation>
    <scope>NUCLEOTIDE SEQUENCE [LARGE SCALE GENOMIC DNA]</scope>
    <source>
        <strain evidence="15 16">CCM 7765</strain>
    </source>
</reference>
<dbReference type="Proteomes" id="UP001589774">
    <property type="component" value="Unassembled WGS sequence"/>
</dbReference>
<evidence type="ECO:0000259" key="14">
    <source>
        <dbReference type="Pfam" id="PF07715"/>
    </source>
</evidence>
<keyword evidence="9 10" id="KW-0998">Cell outer membrane</keyword>
<keyword evidence="6 11" id="KW-0798">TonB box</keyword>
<keyword evidence="2 10" id="KW-0813">Transport</keyword>
<feature type="signal peptide" evidence="12">
    <location>
        <begin position="1"/>
        <end position="30"/>
    </location>
</feature>
<dbReference type="NCBIfam" id="TIGR04057">
    <property type="entry name" value="SusC_RagA_signa"/>
    <property type="match status" value="1"/>
</dbReference>
<evidence type="ECO:0000256" key="4">
    <source>
        <dbReference type="ARBA" id="ARBA00022692"/>
    </source>
</evidence>
<dbReference type="Gene3D" id="2.60.40.1120">
    <property type="entry name" value="Carboxypeptidase-like, regulatory domain"/>
    <property type="match status" value="1"/>
</dbReference>
<evidence type="ECO:0000256" key="12">
    <source>
        <dbReference type="SAM" id="SignalP"/>
    </source>
</evidence>
<dbReference type="NCBIfam" id="TIGR04056">
    <property type="entry name" value="OMP_RagA_SusC"/>
    <property type="match status" value="1"/>
</dbReference>
<gene>
    <name evidence="15" type="ORF">ACFFI0_26685</name>
</gene>
<keyword evidence="16" id="KW-1185">Reference proteome</keyword>
<feature type="domain" description="TonB-dependent receptor-like beta-barrel" evidence="13">
    <location>
        <begin position="425"/>
        <end position="812"/>
    </location>
</feature>
<feature type="domain" description="TonB-dependent receptor plug" evidence="14">
    <location>
        <begin position="127"/>
        <end position="253"/>
    </location>
</feature>
<dbReference type="SUPFAM" id="SSF49464">
    <property type="entry name" value="Carboxypeptidase regulatory domain-like"/>
    <property type="match status" value="1"/>
</dbReference>
<dbReference type="Pfam" id="PF07715">
    <property type="entry name" value="Plug"/>
    <property type="match status" value="1"/>
</dbReference>
<dbReference type="InterPro" id="IPR039426">
    <property type="entry name" value="TonB-dep_rcpt-like"/>
</dbReference>
<evidence type="ECO:0000313" key="15">
    <source>
        <dbReference type="EMBL" id="MFC0321930.1"/>
    </source>
</evidence>
<evidence type="ECO:0000256" key="2">
    <source>
        <dbReference type="ARBA" id="ARBA00022448"/>
    </source>
</evidence>
<comment type="similarity">
    <text evidence="10 11">Belongs to the TonB-dependent receptor family.</text>
</comment>
<dbReference type="InterPro" id="IPR023997">
    <property type="entry name" value="TonB-dep_OMP_SusC/RagA_CS"/>
</dbReference>
<keyword evidence="4 10" id="KW-0812">Transmembrane</keyword>
<dbReference type="SUPFAM" id="SSF56935">
    <property type="entry name" value="Porins"/>
    <property type="match status" value="1"/>
</dbReference>
<dbReference type="PANTHER" id="PTHR30069:SF29">
    <property type="entry name" value="HEMOGLOBIN AND HEMOGLOBIN-HAPTOGLOBIN-BINDING PROTEIN 1-RELATED"/>
    <property type="match status" value="1"/>
</dbReference>
<dbReference type="Pfam" id="PF00593">
    <property type="entry name" value="TonB_dep_Rec_b-barrel"/>
    <property type="match status" value="1"/>
</dbReference>
<evidence type="ECO:0000256" key="6">
    <source>
        <dbReference type="ARBA" id="ARBA00023077"/>
    </source>
</evidence>
<dbReference type="Pfam" id="PF13715">
    <property type="entry name" value="CarbopepD_reg_2"/>
    <property type="match status" value="1"/>
</dbReference>
<keyword evidence="5 12" id="KW-0732">Signal</keyword>
<keyword evidence="8" id="KW-0675">Receptor</keyword>
<evidence type="ECO:0000256" key="10">
    <source>
        <dbReference type="PROSITE-ProRule" id="PRU01360"/>
    </source>
</evidence>
<dbReference type="InterPro" id="IPR008969">
    <property type="entry name" value="CarboxyPept-like_regulatory"/>
</dbReference>
<keyword evidence="7 10" id="KW-0472">Membrane</keyword>
<comment type="caution">
    <text evidence="15">The sequence shown here is derived from an EMBL/GenBank/DDBJ whole genome shotgun (WGS) entry which is preliminary data.</text>
</comment>
<evidence type="ECO:0000256" key="11">
    <source>
        <dbReference type="RuleBase" id="RU003357"/>
    </source>
</evidence>
<evidence type="ECO:0000256" key="8">
    <source>
        <dbReference type="ARBA" id="ARBA00023170"/>
    </source>
</evidence>
<organism evidence="15 16">
    <name type="scientific">Olivibacter oleidegradans</name>
    <dbReference type="NCBI Taxonomy" id="760123"/>
    <lineage>
        <taxon>Bacteria</taxon>
        <taxon>Pseudomonadati</taxon>
        <taxon>Bacteroidota</taxon>
        <taxon>Sphingobacteriia</taxon>
        <taxon>Sphingobacteriales</taxon>
        <taxon>Sphingobacteriaceae</taxon>
        <taxon>Olivibacter</taxon>
    </lineage>
</organism>
<accession>A0ABV6HST0</accession>
<feature type="chain" id="PRO_5046005109" evidence="12">
    <location>
        <begin position="31"/>
        <end position="1022"/>
    </location>
</feature>
<evidence type="ECO:0000313" key="16">
    <source>
        <dbReference type="Proteomes" id="UP001589774"/>
    </source>
</evidence>
<dbReference type="PANTHER" id="PTHR30069">
    <property type="entry name" value="TONB-DEPENDENT OUTER MEMBRANE RECEPTOR"/>
    <property type="match status" value="1"/>
</dbReference>
<name>A0ABV6HST0_9SPHI</name>
<dbReference type="InterPro" id="IPR037066">
    <property type="entry name" value="Plug_dom_sf"/>
</dbReference>
<dbReference type="RefSeq" id="WP_246860329.1">
    <property type="nucleotide sequence ID" value="NZ_JBHLWO010000008.1"/>
</dbReference>
<dbReference type="InterPro" id="IPR012910">
    <property type="entry name" value="Plug_dom"/>
</dbReference>
<dbReference type="InterPro" id="IPR036942">
    <property type="entry name" value="Beta-barrel_TonB_sf"/>
</dbReference>
<dbReference type="Gene3D" id="2.170.130.10">
    <property type="entry name" value="TonB-dependent receptor, plug domain"/>
    <property type="match status" value="1"/>
</dbReference>
<sequence length="1022" mass="111446">MKINNQTLCSLKSLFFAILMLTMPHLSAFAQTRQLTGTVTDAQDQSPIIAATIKVVGTNIATSTDVNGKFQLNVPENASSLSISSIGYDARTMPINAQTTTLNITLTASAQELEGVVVTALGINRAQKSLTYSTQQVGAEELNKAKSPNLINTLNGKVAGVNIAPSSSGPGGSAKVVLRGNKSASGNNQVLYVIDGVPINNNTTGAQPGNVFGGERDPGDPISTINPEDIENISVLKGASAAALYGSQAANGVILITTKSGKSGRAVINFSSSALIDRAAYTPEFQNSFGQGMDGVSNTSSLNSWGAATDSRKYDNVSAFLRTGSNLTNSLSLSGGNDKMQTYFSYANTQAKGIQPNNDLSRHNLNFKETANFLDDKLQVSAGANYISQKLDNAPQTGFYFNPMVGLYLFPRGMDIAPYKTFEQFNAQKNLNDQNWPFLSDSETTQQNPWWIVNRNQNYSNRNRLLLNASAKYKVAPWLSVQARGSLDRTSEVYETKIFAGTHNILARPGGAYNYTNTTITQQYADLIANMNFQVADKLSITGVVGTSITDWKTEGSNYNSGTAGLSTANVFTMQNSETPNISTLARNRRQLQSIFASANLSYDNWVFLDLTARNDWSSTLSFTNNSSFFYPSVGLGLALNEKLNFPDFINLAKIRGSYAQVGNDLPPYTTYLLNTLNPYGVIGMNTTTFLKELKPEITNSLEIGTEWKFFDSRLGVDLTYYKTNTKNQFFKIAASQASFYDTYAINAGNIQNQGVEALISFDAIRSENFNWTTSLNYSYNKNKIIELSDNIQEFALTGESRNNFASKFEVGGSFGDIYGQDFQRDDQGRIMISADGIPLKNSEYTKLGNANPLWQMGWNNNLSYKKFSLSFLIDGKFNYDVLSVTQSVMDGYGVSKATGDARLAGGVSINGVDPQGNAVNMIDPQVWYTSTGGIGPVTSNYIYDGTVVRLRELTLGYDIPLKEGFIKNLKVSAVGRNLIYFYKKAPFDPEVTMSTGNTLSGLDIFMMPATRSYGLTLNATF</sequence>
<evidence type="ECO:0000256" key="1">
    <source>
        <dbReference type="ARBA" id="ARBA00004571"/>
    </source>
</evidence>
<comment type="subcellular location">
    <subcellularLocation>
        <location evidence="1 10">Cell outer membrane</location>
        <topology evidence="1 10">Multi-pass membrane protein</topology>
    </subcellularLocation>
</comment>